<dbReference type="Proteomes" id="UP000886520">
    <property type="component" value="Chromosome 4"/>
</dbReference>
<dbReference type="Gene3D" id="3.30.710.10">
    <property type="entry name" value="Potassium Channel Kv1.1, Chain A"/>
    <property type="match status" value="1"/>
</dbReference>
<accession>A0A9D4ZQ90</accession>
<feature type="domain" description="BTB" evidence="4">
    <location>
        <begin position="23"/>
        <end position="90"/>
    </location>
</feature>
<dbReference type="AlphaFoldDB" id="A0A9D4ZQ90"/>
<keyword evidence="7" id="KW-1185">Reference proteome</keyword>
<dbReference type="PROSITE" id="PS50097">
    <property type="entry name" value="BTB"/>
    <property type="match status" value="1"/>
</dbReference>
<name>A0A9D4ZQ90_ADICA</name>
<dbReference type="InterPro" id="IPR000210">
    <property type="entry name" value="BTB/POZ_dom"/>
</dbReference>
<organism evidence="6 7">
    <name type="scientific">Adiantum capillus-veneris</name>
    <name type="common">Maidenhair fern</name>
    <dbReference type="NCBI Taxonomy" id="13818"/>
    <lineage>
        <taxon>Eukaryota</taxon>
        <taxon>Viridiplantae</taxon>
        <taxon>Streptophyta</taxon>
        <taxon>Embryophyta</taxon>
        <taxon>Tracheophyta</taxon>
        <taxon>Polypodiopsida</taxon>
        <taxon>Polypodiidae</taxon>
        <taxon>Polypodiales</taxon>
        <taxon>Pteridineae</taxon>
        <taxon>Pteridaceae</taxon>
        <taxon>Vittarioideae</taxon>
        <taxon>Adiantum</taxon>
    </lineage>
</organism>
<feature type="compositionally biased region" description="Basic and acidic residues" evidence="3">
    <location>
        <begin position="569"/>
        <end position="583"/>
    </location>
</feature>
<evidence type="ECO:0000313" key="6">
    <source>
        <dbReference type="EMBL" id="KAI5081130.1"/>
    </source>
</evidence>
<dbReference type="InterPro" id="IPR043454">
    <property type="entry name" value="NPH3/RPT2-like"/>
</dbReference>
<dbReference type="EMBL" id="JABFUD020000004">
    <property type="protein sequence ID" value="KAI5081130.1"/>
    <property type="molecule type" value="Genomic_DNA"/>
</dbReference>
<sequence length="656" mass="73931">MTASQITPIGRHPNSWAIPDVPSDIVVEVDGVTYALHKFPLVSRCGLLRMLVVDDKEETSRVELEGVPGGAEGFELAAKFCYGVCLEISKYNIALLRCVAEFLDMSEEHGEDNLVSQTEAYLERLGKQTLKDIVATLTTCEKLLPMAEELKIVSRCVDWAAVKAVQGKDSNHQSLVTFHEYQHDSSKVHIDWWVEDLSVLRIDFYQRVLAAMRARGLRTEGIGGALVYYAHQSLKGLTKKNLGLWDPTIENTMKVHDATTAMEHEQRILVETIVSLLPREKQVVSVNFLIGLLRTACILETTLACRLDLERRISIQLHRANLDDLLIPSLGSCEGETLFNVDIVHRLFVSFFEQKDEEELQLGLYEGNEGFNSPSQHPMLKVGKLLDAYLTEVASDANLSLSKFMDLAELLPDYARPVEDGLYKAIDIFLKAHSSLTDVDRKKLCRLLDFQKLSQEACTHAAQNERLPVQAVVQVLFLEQLRIRNVMAGAAYHQFADMPDFYIINSSTNNNHSLNSNANQNSGGQYSDGARLNGATVPASKDHYASVRRENRELKLEVARMKMRLSDLEKEHQSMKQEMERSHTSNTNQHQHGFLHAVSKSISKLNPFHHHQHKLSDEHLVHHQHKSISQPEPHKRAHSVSSSSSKASKRDRLSVS</sequence>
<reference evidence="6" key="1">
    <citation type="submission" date="2021-01" db="EMBL/GenBank/DDBJ databases">
        <title>Adiantum capillus-veneris genome.</title>
        <authorList>
            <person name="Fang Y."/>
            <person name="Liao Q."/>
        </authorList>
    </citation>
    <scope>NUCLEOTIDE SEQUENCE</scope>
    <source>
        <strain evidence="6">H3</strain>
        <tissue evidence="6">Leaf</tissue>
    </source>
</reference>
<evidence type="ECO:0000256" key="2">
    <source>
        <dbReference type="ARBA" id="ARBA00022786"/>
    </source>
</evidence>
<evidence type="ECO:0000259" key="5">
    <source>
        <dbReference type="PROSITE" id="PS51649"/>
    </source>
</evidence>
<proteinExistence type="predicted"/>
<evidence type="ECO:0008006" key="8">
    <source>
        <dbReference type="Google" id="ProtNLM"/>
    </source>
</evidence>
<feature type="domain" description="NPH3" evidence="5">
    <location>
        <begin position="191"/>
        <end position="482"/>
    </location>
</feature>
<comment type="caution">
    <text evidence="6">The sequence shown here is derived from an EMBL/GenBank/DDBJ whole genome shotgun (WGS) entry which is preliminary data.</text>
</comment>
<dbReference type="PROSITE" id="PS51649">
    <property type="entry name" value="NPH3"/>
    <property type="match status" value="1"/>
</dbReference>
<gene>
    <name evidence="6" type="ORF">GOP47_0004313</name>
</gene>
<keyword evidence="2" id="KW-0833">Ubl conjugation pathway</keyword>
<dbReference type="InterPro" id="IPR011333">
    <property type="entry name" value="SKP1/BTB/POZ_sf"/>
</dbReference>
<dbReference type="OrthoDB" id="624345at2759"/>
<dbReference type="SUPFAM" id="SSF54695">
    <property type="entry name" value="POZ domain"/>
    <property type="match status" value="1"/>
</dbReference>
<evidence type="ECO:0000256" key="1">
    <source>
        <dbReference type="ARBA" id="ARBA00004906"/>
    </source>
</evidence>
<feature type="region of interest" description="Disordered" evidence="3">
    <location>
        <begin position="616"/>
        <end position="656"/>
    </location>
</feature>
<comment type="pathway">
    <text evidence="1">Protein modification; protein ubiquitination.</text>
</comment>
<feature type="region of interest" description="Disordered" evidence="3">
    <location>
        <begin position="569"/>
        <end position="590"/>
    </location>
</feature>
<protein>
    <recommendedName>
        <fullName evidence="8">Phototropic-responsive NPH3 family protein</fullName>
    </recommendedName>
</protein>
<dbReference type="Pfam" id="PF03000">
    <property type="entry name" value="NPH3"/>
    <property type="match status" value="1"/>
</dbReference>
<dbReference type="PANTHER" id="PTHR32370">
    <property type="entry name" value="OS12G0117600 PROTEIN"/>
    <property type="match status" value="1"/>
</dbReference>
<evidence type="ECO:0000259" key="4">
    <source>
        <dbReference type="PROSITE" id="PS50097"/>
    </source>
</evidence>
<dbReference type="InterPro" id="IPR027356">
    <property type="entry name" value="NPH3_dom"/>
</dbReference>
<evidence type="ECO:0000256" key="3">
    <source>
        <dbReference type="SAM" id="MobiDB-lite"/>
    </source>
</evidence>
<evidence type="ECO:0000313" key="7">
    <source>
        <dbReference type="Proteomes" id="UP000886520"/>
    </source>
</evidence>